<dbReference type="RefSeq" id="WP_251260977.1">
    <property type="nucleotide sequence ID" value="NZ_JAMQGP010000003.1"/>
</dbReference>
<evidence type="ECO:0000256" key="1">
    <source>
        <dbReference type="SAM" id="MobiDB-lite"/>
    </source>
</evidence>
<protein>
    <recommendedName>
        <fullName evidence="4">Lipoprotein</fullName>
    </recommendedName>
</protein>
<sequence>MKSLIWMGPLTLSVLVGCGGGGGGSSSSSAPVTPAAASTTAETPSSTSPEPAAVAAEAEIETEASAVTVIETEIETSAQEEISDENENEIEVVAATEQTESTEAVDITNLQVEPDFNFTNEQSVQVQVAYPIASQSSYYLNLCSEWKDQAQTQLNYGSCMWRGFMGSEQLSMAMNVPAHQQQIIAELWEIQNGSYTVMRQSYDISSSTISFNF</sequence>
<dbReference type="EMBL" id="JAMQGP010000003">
    <property type="protein sequence ID" value="MCM2679528.1"/>
    <property type="molecule type" value="Genomic_DNA"/>
</dbReference>
<feature type="compositionally biased region" description="Low complexity" evidence="1">
    <location>
        <begin position="26"/>
        <end position="52"/>
    </location>
</feature>
<name>A0AA41W6S7_9GAMM</name>
<accession>A0AA41W6S7</accession>
<dbReference type="AlphaFoldDB" id="A0AA41W6S7"/>
<evidence type="ECO:0000313" key="3">
    <source>
        <dbReference type="Proteomes" id="UP001165393"/>
    </source>
</evidence>
<reference evidence="2 3" key="1">
    <citation type="journal article" date="2013" name="Antonie Van Leeuwenhoek">
        <title>Echinimonas agarilytica gen. nov., sp. nov., a new gammaproteobacterium isolated from the sea urchin Strongylocentrotus intermedius.</title>
        <authorList>
            <person name="Nedashkovskaya O.I."/>
            <person name="Stenkova A.M."/>
            <person name="Zhukova N.V."/>
            <person name="Van Trappen S."/>
            <person name="Lee J.S."/>
            <person name="Kim S.B."/>
        </authorList>
    </citation>
    <scope>NUCLEOTIDE SEQUENCE [LARGE SCALE GENOMIC DNA]</scope>
    <source>
        <strain evidence="2 3">KMM 6351</strain>
    </source>
</reference>
<evidence type="ECO:0000313" key="2">
    <source>
        <dbReference type="EMBL" id="MCM2679528.1"/>
    </source>
</evidence>
<feature type="region of interest" description="Disordered" evidence="1">
    <location>
        <begin position="21"/>
        <end position="52"/>
    </location>
</feature>
<keyword evidence="3" id="KW-1185">Reference proteome</keyword>
<comment type="caution">
    <text evidence="2">The sequence shown here is derived from an EMBL/GenBank/DDBJ whole genome shotgun (WGS) entry which is preliminary data.</text>
</comment>
<proteinExistence type="predicted"/>
<dbReference type="Proteomes" id="UP001165393">
    <property type="component" value="Unassembled WGS sequence"/>
</dbReference>
<organism evidence="2 3">
    <name type="scientific">Echinimonas agarilytica</name>
    <dbReference type="NCBI Taxonomy" id="1215918"/>
    <lineage>
        <taxon>Bacteria</taxon>
        <taxon>Pseudomonadati</taxon>
        <taxon>Pseudomonadota</taxon>
        <taxon>Gammaproteobacteria</taxon>
        <taxon>Alteromonadales</taxon>
        <taxon>Echinimonadaceae</taxon>
        <taxon>Echinimonas</taxon>
    </lineage>
</organism>
<evidence type="ECO:0008006" key="4">
    <source>
        <dbReference type="Google" id="ProtNLM"/>
    </source>
</evidence>
<dbReference type="PROSITE" id="PS51257">
    <property type="entry name" value="PROKAR_LIPOPROTEIN"/>
    <property type="match status" value="1"/>
</dbReference>
<gene>
    <name evidence="2" type="ORF">NAF29_07585</name>
</gene>